<dbReference type="InterPro" id="IPR027417">
    <property type="entry name" value="P-loop_NTPase"/>
</dbReference>
<dbReference type="Ensembl" id="ENSHHUT00000085748.1">
    <property type="protein sequence ID" value="ENSHHUP00000083126.1"/>
    <property type="gene ID" value="ENSHHUG00000048268.1"/>
</dbReference>
<name>A0A4W5RFN4_9TELE</name>
<dbReference type="InterPro" id="IPR022812">
    <property type="entry name" value="Dynamin"/>
</dbReference>
<reference evidence="2" key="2">
    <citation type="submission" date="2025-05" db="UniProtKB">
        <authorList>
            <consortium name="Ensembl"/>
        </authorList>
    </citation>
    <scope>IDENTIFICATION</scope>
</reference>
<evidence type="ECO:0000259" key="1">
    <source>
        <dbReference type="Pfam" id="PF00350"/>
    </source>
</evidence>
<dbReference type="SUPFAM" id="SSF52540">
    <property type="entry name" value="P-loop containing nucleoside triphosphate hydrolases"/>
    <property type="match status" value="1"/>
</dbReference>
<feature type="domain" description="Dynamin N-terminal" evidence="1">
    <location>
        <begin position="42"/>
        <end position="83"/>
    </location>
</feature>
<dbReference type="Ensembl" id="ENSHHUT00000085746.1">
    <property type="protein sequence ID" value="ENSHHUP00000083124.1"/>
    <property type="gene ID" value="ENSHHUG00000048268.1"/>
</dbReference>
<proteinExistence type="predicted"/>
<keyword evidence="3" id="KW-1185">Reference proteome</keyword>
<dbReference type="Pfam" id="PF00350">
    <property type="entry name" value="Dynamin_N"/>
    <property type="match status" value="1"/>
</dbReference>
<organism evidence="2 3">
    <name type="scientific">Hucho hucho</name>
    <name type="common">huchen</name>
    <dbReference type="NCBI Taxonomy" id="62062"/>
    <lineage>
        <taxon>Eukaryota</taxon>
        <taxon>Metazoa</taxon>
        <taxon>Chordata</taxon>
        <taxon>Craniata</taxon>
        <taxon>Vertebrata</taxon>
        <taxon>Euteleostomi</taxon>
        <taxon>Actinopterygii</taxon>
        <taxon>Neopterygii</taxon>
        <taxon>Teleostei</taxon>
        <taxon>Protacanthopterygii</taxon>
        <taxon>Salmoniformes</taxon>
        <taxon>Salmonidae</taxon>
        <taxon>Salmoninae</taxon>
        <taxon>Hucho</taxon>
    </lineage>
</organism>
<dbReference type="STRING" id="62062.ENSHHUP00000083126"/>
<dbReference type="PRINTS" id="PR00195">
    <property type="entry name" value="DYNAMIN"/>
</dbReference>
<dbReference type="AlphaFoldDB" id="A0A4W5RFN4"/>
<dbReference type="Gene3D" id="3.40.50.300">
    <property type="entry name" value="P-loop containing nucleotide triphosphate hydrolases"/>
    <property type="match status" value="1"/>
</dbReference>
<reference evidence="3" key="1">
    <citation type="submission" date="2018-06" db="EMBL/GenBank/DDBJ databases">
        <title>Genome assembly of Danube salmon.</title>
        <authorList>
            <person name="Macqueen D.J."/>
            <person name="Gundappa M.K."/>
        </authorList>
    </citation>
    <scope>NUCLEOTIDE SEQUENCE [LARGE SCALE GENOMIC DNA]</scope>
</reference>
<evidence type="ECO:0000313" key="3">
    <source>
        <dbReference type="Proteomes" id="UP000314982"/>
    </source>
</evidence>
<dbReference type="InterPro" id="IPR045063">
    <property type="entry name" value="Dynamin_N"/>
</dbReference>
<dbReference type="GeneTree" id="ENSGT00940000164201"/>
<sequence>MSYEDGPRMFQDQLAEKVRPFIDLIDDMRSIGIDKELPLPTIAVVGDQSSGKSSVLETLSGVALPRGTGEILYCFLNIQKTIEINISILNVMPKSPKVSESGCVT</sequence>
<accession>A0A4W5RFN4</accession>
<dbReference type="Proteomes" id="UP000314982">
    <property type="component" value="Unassembled WGS sequence"/>
</dbReference>
<evidence type="ECO:0000313" key="2">
    <source>
        <dbReference type="Ensembl" id="ENSHHUP00000083124.1"/>
    </source>
</evidence>
<protein>
    <recommendedName>
        <fullName evidence="1">Dynamin N-terminal domain-containing protein</fullName>
    </recommendedName>
</protein>